<dbReference type="NCBIfam" id="TIGR01614">
    <property type="entry name" value="PME_inhib"/>
    <property type="match status" value="1"/>
</dbReference>
<evidence type="ECO:0000259" key="5">
    <source>
        <dbReference type="SMART" id="SM00856"/>
    </source>
</evidence>
<dbReference type="AlphaFoldDB" id="A0A1R3I958"/>
<evidence type="ECO:0000256" key="2">
    <source>
        <dbReference type="ARBA" id="ARBA00023157"/>
    </source>
</evidence>
<evidence type="ECO:0000313" key="6">
    <source>
        <dbReference type="EMBL" id="OMO79088.1"/>
    </source>
</evidence>
<dbReference type="InterPro" id="IPR052421">
    <property type="entry name" value="PCW_Enzyme_Inhibitor"/>
</dbReference>
<accession>A0A1R3I958</accession>
<dbReference type="InterPro" id="IPR035513">
    <property type="entry name" value="Invertase/methylesterase_inhib"/>
</dbReference>
<dbReference type="CDD" id="cd15797">
    <property type="entry name" value="PMEI"/>
    <property type="match status" value="1"/>
</dbReference>
<dbReference type="InterPro" id="IPR034086">
    <property type="entry name" value="PMEI_plant"/>
</dbReference>
<dbReference type="PANTHER" id="PTHR36710:SF4">
    <property type="entry name" value="PLANT INVERTASE_PECTIN METHYLESTERASE INHIBITOR SUPERFAMILY PROTEIN"/>
    <property type="match status" value="1"/>
</dbReference>
<dbReference type="InterPro" id="IPR006501">
    <property type="entry name" value="Pectinesterase_inhib_dom"/>
</dbReference>
<evidence type="ECO:0000256" key="3">
    <source>
        <dbReference type="ARBA" id="ARBA00038471"/>
    </source>
</evidence>
<reference evidence="7" key="1">
    <citation type="submission" date="2013-09" db="EMBL/GenBank/DDBJ databases">
        <title>Corchorus olitorius genome sequencing.</title>
        <authorList>
            <person name="Alam M."/>
            <person name="Haque M.S."/>
            <person name="Islam M.S."/>
            <person name="Emdad E.M."/>
            <person name="Islam M.M."/>
            <person name="Ahmed B."/>
            <person name="Halim A."/>
            <person name="Hossen Q.M.M."/>
            <person name="Hossain M.Z."/>
            <person name="Ahmed R."/>
            <person name="Khan M.M."/>
            <person name="Islam R."/>
            <person name="Rashid M.M."/>
            <person name="Khan S.A."/>
            <person name="Rahman M.S."/>
            <person name="Alam M."/>
            <person name="Yahiya A.S."/>
            <person name="Khan M.S."/>
            <person name="Azam M.S."/>
            <person name="Haque T."/>
            <person name="Lashkar M.Z.H."/>
            <person name="Akhand A.I."/>
            <person name="Morshed G."/>
            <person name="Roy S."/>
            <person name="Uddin K.S."/>
            <person name="Rabeya T."/>
            <person name="Hossain A.S."/>
            <person name="Chowdhury A."/>
            <person name="Snigdha A.R."/>
            <person name="Mortoza M.S."/>
            <person name="Matin S.A."/>
            <person name="Hoque S.M.E."/>
            <person name="Islam M.K."/>
            <person name="Roy D.K."/>
            <person name="Haider R."/>
            <person name="Moosa M.M."/>
            <person name="Elias S.M."/>
            <person name="Hasan A.M."/>
            <person name="Jahan S."/>
            <person name="Shafiuddin M."/>
            <person name="Mahmood N."/>
            <person name="Shommy N.S."/>
        </authorList>
    </citation>
    <scope>NUCLEOTIDE SEQUENCE [LARGE SCALE GENOMIC DNA]</scope>
    <source>
        <strain evidence="7">cv. O-4</strain>
    </source>
</reference>
<proteinExistence type="inferred from homology"/>
<dbReference type="Pfam" id="PF04043">
    <property type="entry name" value="PMEI"/>
    <property type="match status" value="1"/>
</dbReference>
<dbReference type="Proteomes" id="UP000187203">
    <property type="component" value="Unassembled WGS sequence"/>
</dbReference>
<feature type="signal peptide" evidence="4">
    <location>
        <begin position="1"/>
        <end position="25"/>
    </location>
</feature>
<comment type="similarity">
    <text evidence="3">Belongs to the PMEI family.</text>
</comment>
<dbReference type="EMBL" id="AWUE01018652">
    <property type="protein sequence ID" value="OMO79088.1"/>
    <property type="molecule type" value="Genomic_DNA"/>
</dbReference>
<evidence type="ECO:0000256" key="4">
    <source>
        <dbReference type="SAM" id="SignalP"/>
    </source>
</evidence>
<keyword evidence="1 4" id="KW-0732">Signal</keyword>
<keyword evidence="7" id="KW-1185">Reference proteome</keyword>
<sequence length="184" mass="20593">MASFACRLLIASSIAIILFINPSEAKPRPNVTNDEINTICSKTIAPSFCFRVLTNQTLHANETSLVGLAKISIQLALYSAYDTQLAISPLIKQAKNYTEREGYTLCSQNYRQAVAAVRDAKQKLAKHDYRGVRVEALAAVEEAKACENRVKAPEFTRSSPLHEKNKDFKRYSNIIWAISNRLVE</sequence>
<organism evidence="6 7">
    <name type="scientific">Corchorus olitorius</name>
    <dbReference type="NCBI Taxonomy" id="93759"/>
    <lineage>
        <taxon>Eukaryota</taxon>
        <taxon>Viridiplantae</taxon>
        <taxon>Streptophyta</taxon>
        <taxon>Embryophyta</taxon>
        <taxon>Tracheophyta</taxon>
        <taxon>Spermatophyta</taxon>
        <taxon>Magnoliopsida</taxon>
        <taxon>eudicotyledons</taxon>
        <taxon>Gunneridae</taxon>
        <taxon>Pentapetalae</taxon>
        <taxon>rosids</taxon>
        <taxon>malvids</taxon>
        <taxon>Malvales</taxon>
        <taxon>Malvaceae</taxon>
        <taxon>Grewioideae</taxon>
        <taxon>Apeibeae</taxon>
        <taxon>Corchorus</taxon>
    </lineage>
</organism>
<dbReference type="SMART" id="SM00856">
    <property type="entry name" value="PMEI"/>
    <property type="match status" value="1"/>
</dbReference>
<dbReference type="FunFam" id="1.20.140.40:FF:000008">
    <property type="entry name" value="Invertase/pectin methylesterase inhibitor family protein"/>
    <property type="match status" value="1"/>
</dbReference>
<feature type="domain" description="Pectinesterase inhibitor" evidence="5">
    <location>
        <begin position="31"/>
        <end position="178"/>
    </location>
</feature>
<dbReference type="PANTHER" id="PTHR36710">
    <property type="entry name" value="PECTINESTERASE INHIBITOR-LIKE"/>
    <property type="match status" value="1"/>
</dbReference>
<dbReference type="Gene3D" id="1.20.140.40">
    <property type="entry name" value="Invertase/pectin methylesterase inhibitor family protein"/>
    <property type="match status" value="1"/>
</dbReference>
<keyword evidence="2" id="KW-1015">Disulfide bond</keyword>
<comment type="caution">
    <text evidence="6">The sequence shown here is derived from an EMBL/GenBank/DDBJ whole genome shotgun (WGS) entry which is preliminary data.</text>
</comment>
<dbReference type="OrthoDB" id="764172at2759"/>
<gene>
    <name evidence="6" type="ORF">COLO4_24558</name>
</gene>
<protein>
    <submittedName>
        <fullName evidence="6">Pectinesterase inhibitor</fullName>
    </submittedName>
</protein>
<feature type="chain" id="PRO_5010254513" evidence="4">
    <location>
        <begin position="26"/>
        <end position="184"/>
    </location>
</feature>
<dbReference type="GO" id="GO:0046910">
    <property type="term" value="F:pectinesterase inhibitor activity"/>
    <property type="evidence" value="ECO:0007669"/>
    <property type="project" value="InterPro"/>
</dbReference>
<name>A0A1R3I958_9ROSI</name>
<evidence type="ECO:0000256" key="1">
    <source>
        <dbReference type="ARBA" id="ARBA00022729"/>
    </source>
</evidence>
<evidence type="ECO:0000313" key="7">
    <source>
        <dbReference type="Proteomes" id="UP000187203"/>
    </source>
</evidence>
<dbReference type="SUPFAM" id="SSF101148">
    <property type="entry name" value="Plant invertase/pectin methylesterase inhibitor"/>
    <property type="match status" value="1"/>
</dbReference>